<protein>
    <submittedName>
        <fullName evidence="1">Uncharacterized protein</fullName>
    </submittedName>
</protein>
<gene>
    <name evidence="1" type="ORF">LWI29_006057</name>
</gene>
<sequence length="70" mass="7871">MIGGYWQNGPIPDHTRMMRFIQDPHNYGSVMVPDRPLHLCSPPVSFLAVVAGRTSPSLSPIFNSSWVFRT</sequence>
<evidence type="ECO:0000313" key="2">
    <source>
        <dbReference type="Proteomes" id="UP001168877"/>
    </source>
</evidence>
<reference evidence="1" key="1">
    <citation type="journal article" date="2022" name="Plant J.">
        <title>Strategies of tolerance reflected in two North American maple genomes.</title>
        <authorList>
            <person name="McEvoy S.L."/>
            <person name="Sezen U.U."/>
            <person name="Trouern-Trend A."/>
            <person name="McMahon S.M."/>
            <person name="Schaberg P.G."/>
            <person name="Yang J."/>
            <person name="Wegrzyn J.L."/>
            <person name="Swenson N.G."/>
        </authorList>
    </citation>
    <scope>NUCLEOTIDE SEQUENCE</scope>
    <source>
        <strain evidence="1">NS2018</strain>
    </source>
</reference>
<dbReference type="AlphaFoldDB" id="A0AA39RYG1"/>
<name>A0AA39RYG1_ACESA</name>
<dbReference type="EMBL" id="JAUESC010000383">
    <property type="protein sequence ID" value="KAK0583987.1"/>
    <property type="molecule type" value="Genomic_DNA"/>
</dbReference>
<keyword evidence="2" id="KW-1185">Reference proteome</keyword>
<proteinExistence type="predicted"/>
<dbReference type="Proteomes" id="UP001168877">
    <property type="component" value="Unassembled WGS sequence"/>
</dbReference>
<reference evidence="1" key="2">
    <citation type="submission" date="2023-06" db="EMBL/GenBank/DDBJ databases">
        <authorList>
            <person name="Swenson N.G."/>
            <person name="Wegrzyn J.L."/>
            <person name="Mcevoy S.L."/>
        </authorList>
    </citation>
    <scope>NUCLEOTIDE SEQUENCE</scope>
    <source>
        <strain evidence="1">NS2018</strain>
        <tissue evidence="1">Leaf</tissue>
    </source>
</reference>
<evidence type="ECO:0000313" key="1">
    <source>
        <dbReference type="EMBL" id="KAK0583987.1"/>
    </source>
</evidence>
<organism evidence="1 2">
    <name type="scientific">Acer saccharum</name>
    <name type="common">Sugar maple</name>
    <dbReference type="NCBI Taxonomy" id="4024"/>
    <lineage>
        <taxon>Eukaryota</taxon>
        <taxon>Viridiplantae</taxon>
        <taxon>Streptophyta</taxon>
        <taxon>Embryophyta</taxon>
        <taxon>Tracheophyta</taxon>
        <taxon>Spermatophyta</taxon>
        <taxon>Magnoliopsida</taxon>
        <taxon>eudicotyledons</taxon>
        <taxon>Gunneridae</taxon>
        <taxon>Pentapetalae</taxon>
        <taxon>rosids</taxon>
        <taxon>malvids</taxon>
        <taxon>Sapindales</taxon>
        <taxon>Sapindaceae</taxon>
        <taxon>Hippocastanoideae</taxon>
        <taxon>Acereae</taxon>
        <taxon>Acer</taxon>
    </lineage>
</organism>
<accession>A0AA39RYG1</accession>
<comment type="caution">
    <text evidence="1">The sequence shown here is derived from an EMBL/GenBank/DDBJ whole genome shotgun (WGS) entry which is preliminary data.</text>
</comment>